<dbReference type="EMBL" id="SAXZ01000010">
    <property type="protein sequence ID" value="TXJ33046.1"/>
    <property type="molecule type" value="Genomic_DNA"/>
</dbReference>
<comment type="caution">
    <text evidence="1">The sequence shown here is derived from an EMBL/GenBank/DDBJ whole genome shotgun (WGS) entry which is preliminary data.</text>
</comment>
<reference evidence="1 2" key="1">
    <citation type="journal article" date="1992" name="Lakartidningen">
        <title>[Penicillin V and not amoxicillin is the first choice preparation in acute otitis].</title>
        <authorList>
            <person name="Kamme C."/>
            <person name="Lundgren K."/>
            <person name="Prellner K."/>
        </authorList>
    </citation>
    <scope>NUCLEOTIDE SEQUENCE [LARGE SCALE GENOMIC DNA]</scope>
    <source>
        <strain evidence="1 2">PC5099IV</strain>
    </source>
</reference>
<proteinExistence type="predicted"/>
<dbReference type="InterPro" id="IPR010106">
    <property type="entry name" value="RpnA"/>
</dbReference>
<evidence type="ECO:0000313" key="2">
    <source>
        <dbReference type="Proteomes" id="UP000322659"/>
    </source>
</evidence>
<dbReference type="NCBIfam" id="TIGR01784">
    <property type="entry name" value="T_den_put_tspse"/>
    <property type="match status" value="1"/>
</dbReference>
<evidence type="ECO:0000313" key="1">
    <source>
        <dbReference type="EMBL" id="TXJ33046.1"/>
    </source>
</evidence>
<gene>
    <name evidence="1" type="ORF">EPJ71_05810</name>
</gene>
<dbReference type="PANTHER" id="PTHR41317">
    <property type="entry name" value="PD-(D_E)XK NUCLEASE FAMILY TRANSPOSASE"/>
    <property type="match status" value="1"/>
</dbReference>
<dbReference type="Proteomes" id="UP000322659">
    <property type="component" value="Unassembled WGS sequence"/>
</dbReference>
<sequence length="314" mass="36898">MKKTFNTLNDCFIRYFFRNMRAVATDKGGEKVLLDFINAVMISADMKTFKAVEILNPFNLKKHYKDKETIVDVKCITKNGTVVIIEVQLSGNSRFPERILYYWSLNYSKLLKKGEQYDALTPVISINLLNFNLNKKNSNVHSCYMIYDTKNKNLLTDHLQIHMIELKKFKFKDNNLKKDLNYWLGFFTTKNMEAYMSEIVKEKPIMEEAHKRYNNFIRSRLMMTEYEKKELYQYDKQISLEDKRREGIKEGMKKGIEKGKLEGIKEGKLEGERDKSISIAKTLKQMNMDDDSISKATGLSIEEIRKLHPDGKKL</sequence>
<keyword evidence="2" id="KW-1185">Reference proteome</keyword>
<name>A0ABY3KAG1_9SPIR</name>
<organism evidence="1 2">
    <name type="scientific">Brachyspira aalborgi</name>
    <dbReference type="NCBI Taxonomy" id="29522"/>
    <lineage>
        <taxon>Bacteria</taxon>
        <taxon>Pseudomonadati</taxon>
        <taxon>Spirochaetota</taxon>
        <taxon>Spirochaetia</taxon>
        <taxon>Brachyspirales</taxon>
        <taxon>Brachyspiraceae</taxon>
        <taxon>Brachyspira</taxon>
    </lineage>
</organism>
<dbReference type="PANTHER" id="PTHR41317:SF1">
    <property type="entry name" value="PD-(D_E)XK NUCLEASE FAMILY TRANSPOSASE"/>
    <property type="match status" value="1"/>
</dbReference>
<protein>
    <submittedName>
        <fullName evidence="1">Rpn family recombination-promoting nuclease/putative transposase</fullName>
    </submittedName>
</protein>
<dbReference type="RefSeq" id="WP_147748472.1">
    <property type="nucleotide sequence ID" value="NZ_SAXZ01000010.1"/>
</dbReference>
<accession>A0ABY3KAG1</accession>
<dbReference type="Pfam" id="PF12784">
    <property type="entry name" value="PDDEXK_2"/>
    <property type="match status" value="1"/>
</dbReference>